<proteinExistence type="predicted"/>
<reference evidence="1" key="2">
    <citation type="submission" date="2022-10" db="EMBL/GenBank/DDBJ databases">
        <authorList>
            <consortium name="ENA_rothamsted_submissions"/>
            <consortium name="culmorum"/>
            <person name="King R."/>
        </authorList>
    </citation>
    <scope>NUCLEOTIDE SEQUENCE</scope>
</reference>
<dbReference type="AlphaFoldDB" id="A0A9N9RJL9"/>
<protein>
    <submittedName>
        <fullName evidence="1">Uncharacterized protein</fullName>
    </submittedName>
</protein>
<accession>A0A9N9RJL9</accession>
<gene>
    <name evidence="1" type="ORF">CHIRRI_LOCUS1326</name>
</gene>
<dbReference type="EMBL" id="OU895877">
    <property type="protein sequence ID" value="CAG9798343.1"/>
    <property type="molecule type" value="Genomic_DNA"/>
</dbReference>
<sequence>MTSILKLDFDEAFRDLRELLHSFKSITWQSYSPSGFSNSPVPILTINIPQDPNWHKKEDEEFNQIDADRN</sequence>
<reference evidence="1" key="1">
    <citation type="submission" date="2022-01" db="EMBL/GenBank/DDBJ databases">
        <authorList>
            <person name="King R."/>
        </authorList>
    </citation>
    <scope>NUCLEOTIDE SEQUENCE</scope>
</reference>
<evidence type="ECO:0000313" key="1">
    <source>
        <dbReference type="EMBL" id="CAG9798343.1"/>
    </source>
</evidence>
<dbReference type="Proteomes" id="UP001153620">
    <property type="component" value="Chromosome 1"/>
</dbReference>
<organism evidence="1 2">
    <name type="scientific">Chironomus riparius</name>
    <dbReference type="NCBI Taxonomy" id="315576"/>
    <lineage>
        <taxon>Eukaryota</taxon>
        <taxon>Metazoa</taxon>
        <taxon>Ecdysozoa</taxon>
        <taxon>Arthropoda</taxon>
        <taxon>Hexapoda</taxon>
        <taxon>Insecta</taxon>
        <taxon>Pterygota</taxon>
        <taxon>Neoptera</taxon>
        <taxon>Endopterygota</taxon>
        <taxon>Diptera</taxon>
        <taxon>Nematocera</taxon>
        <taxon>Chironomoidea</taxon>
        <taxon>Chironomidae</taxon>
        <taxon>Chironominae</taxon>
        <taxon>Chironomus</taxon>
    </lineage>
</organism>
<evidence type="ECO:0000313" key="2">
    <source>
        <dbReference type="Proteomes" id="UP001153620"/>
    </source>
</evidence>
<name>A0A9N9RJL9_9DIPT</name>
<keyword evidence="2" id="KW-1185">Reference proteome</keyword>